<dbReference type="Gene3D" id="3.40.50.12780">
    <property type="entry name" value="N-terminal domain of ligase-like"/>
    <property type="match status" value="1"/>
</dbReference>
<dbReference type="PANTHER" id="PTHR43845">
    <property type="entry name" value="BLR5969 PROTEIN"/>
    <property type="match status" value="1"/>
</dbReference>
<gene>
    <name evidence="2" type="ORF">HER31_03100</name>
</gene>
<keyword evidence="2" id="KW-0436">Ligase</keyword>
<dbReference type="EMBL" id="CP051180">
    <property type="protein sequence ID" value="QIZ75957.1"/>
    <property type="molecule type" value="Genomic_DNA"/>
</dbReference>
<reference evidence="2 3" key="1">
    <citation type="submission" date="2020-04" db="EMBL/GenBank/DDBJ databases">
        <title>Ferrimonas sp. S7 isolated from sea water.</title>
        <authorList>
            <person name="Bae S.S."/>
            <person name="Baek K."/>
        </authorList>
    </citation>
    <scope>NUCLEOTIDE SEQUENCE [LARGE SCALE GENOMIC DNA]</scope>
    <source>
        <strain evidence="2 3">S7</strain>
    </source>
</reference>
<protein>
    <submittedName>
        <fullName evidence="2">Phenylacetate--CoA ligase</fullName>
    </submittedName>
</protein>
<evidence type="ECO:0000259" key="1">
    <source>
        <dbReference type="Pfam" id="PF00501"/>
    </source>
</evidence>
<dbReference type="Proteomes" id="UP000501602">
    <property type="component" value="Chromosome"/>
</dbReference>
<dbReference type="Gene3D" id="3.30.300.30">
    <property type="match status" value="1"/>
</dbReference>
<keyword evidence="3" id="KW-1185">Reference proteome</keyword>
<feature type="domain" description="AMP-dependent synthetase/ligase" evidence="1">
    <location>
        <begin position="145"/>
        <end position="275"/>
    </location>
</feature>
<sequence>MFDYYDSQEWQPEQERERNLMIRLPSFLNYITEQSSYYRDHFGGIDINQIVDRSRLASLPLTHKSDLSQLQQLQPPLAGMVPAAHQPDRLFQSPGPICEPECTGDDWWGLGRAFYAAGFRRGDLVQNCLSYHMSPGGFILDSGARACGCTVIPAGPGNTEQQLDLIEQLKPQGYCGTPSFLKILLDKGDEQGRDLTSITKALVTGEAFTAPLQQRFTQAGLNVRQAYASADLGLIGYETVPNQGLVLAEDIIVEIVRPGTATPVGVGEVGEVVVTRFNPEYPLVRFATGDLSSILPGPSECGRTNVRIAGWQGRADQSTKVKGLFIHPQQLERLRQRFDDIALLRLIINSDNDNDQMQLQCELQTDESKLDTQTIASELKAITKLTGSVKLVPPRALARDGVVIEDRR</sequence>
<name>A0A6H1UA80_9GAMM</name>
<dbReference type="InterPro" id="IPR045851">
    <property type="entry name" value="AMP-bd_C_sf"/>
</dbReference>
<dbReference type="RefSeq" id="WP_168659218.1">
    <property type="nucleotide sequence ID" value="NZ_CP051180.1"/>
</dbReference>
<dbReference type="PANTHER" id="PTHR43845:SF1">
    <property type="entry name" value="BLR5969 PROTEIN"/>
    <property type="match status" value="1"/>
</dbReference>
<accession>A0A6H1UA80</accession>
<dbReference type="SUPFAM" id="SSF56801">
    <property type="entry name" value="Acetyl-CoA synthetase-like"/>
    <property type="match status" value="1"/>
</dbReference>
<dbReference type="AlphaFoldDB" id="A0A6H1UA80"/>
<dbReference type="InterPro" id="IPR042099">
    <property type="entry name" value="ANL_N_sf"/>
</dbReference>
<organism evidence="2 3">
    <name type="scientific">Ferrimonas lipolytica</name>
    <dbReference type="NCBI Taxonomy" id="2724191"/>
    <lineage>
        <taxon>Bacteria</taxon>
        <taxon>Pseudomonadati</taxon>
        <taxon>Pseudomonadota</taxon>
        <taxon>Gammaproteobacteria</taxon>
        <taxon>Alteromonadales</taxon>
        <taxon>Ferrimonadaceae</taxon>
        <taxon>Ferrimonas</taxon>
    </lineage>
</organism>
<dbReference type="KEGG" id="fes:HER31_03100"/>
<evidence type="ECO:0000313" key="2">
    <source>
        <dbReference type="EMBL" id="QIZ75957.1"/>
    </source>
</evidence>
<evidence type="ECO:0000313" key="3">
    <source>
        <dbReference type="Proteomes" id="UP000501602"/>
    </source>
</evidence>
<dbReference type="Pfam" id="PF00501">
    <property type="entry name" value="AMP-binding"/>
    <property type="match status" value="1"/>
</dbReference>
<proteinExistence type="predicted"/>
<dbReference type="InterPro" id="IPR000873">
    <property type="entry name" value="AMP-dep_synth/lig_dom"/>
</dbReference>
<dbReference type="GO" id="GO:0016874">
    <property type="term" value="F:ligase activity"/>
    <property type="evidence" value="ECO:0007669"/>
    <property type="project" value="UniProtKB-KW"/>
</dbReference>